<evidence type="ECO:0000313" key="1">
    <source>
        <dbReference type="EMBL" id="SVE03697.1"/>
    </source>
</evidence>
<dbReference type="AlphaFoldDB" id="A0A383A7B7"/>
<dbReference type="Gene3D" id="3.40.50.2000">
    <property type="entry name" value="Glycogen Phosphorylase B"/>
    <property type="match status" value="1"/>
</dbReference>
<dbReference type="EMBL" id="UINC01189829">
    <property type="protein sequence ID" value="SVE03697.1"/>
    <property type="molecule type" value="Genomic_DNA"/>
</dbReference>
<feature type="non-terminal residue" evidence="1">
    <location>
        <position position="1"/>
    </location>
</feature>
<dbReference type="Pfam" id="PF13692">
    <property type="entry name" value="Glyco_trans_1_4"/>
    <property type="match status" value="1"/>
</dbReference>
<reference evidence="1" key="1">
    <citation type="submission" date="2018-05" db="EMBL/GenBank/DDBJ databases">
        <authorList>
            <person name="Lanie J.A."/>
            <person name="Ng W.-L."/>
            <person name="Kazmierczak K.M."/>
            <person name="Andrzejewski T.M."/>
            <person name="Davidsen T.M."/>
            <person name="Wayne K.J."/>
            <person name="Tettelin H."/>
            <person name="Glass J.I."/>
            <person name="Rusch D."/>
            <person name="Podicherti R."/>
            <person name="Tsui H.-C.T."/>
            <person name="Winkler M.E."/>
        </authorList>
    </citation>
    <scope>NUCLEOTIDE SEQUENCE</scope>
</reference>
<gene>
    <name evidence="1" type="ORF">METZ01_LOCUS456551</name>
</gene>
<accession>A0A383A7B7</accession>
<organism evidence="1">
    <name type="scientific">marine metagenome</name>
    <dbReference type="NCBI Taxonomy" id="408172"/>
    <lineage>
        <taxon>unclassified sequences</taxon>
        <taxon>metagenomes</taxon>
        <taxon>ecological metagenomes</taxon>
    </lineage>
</organism>
<sequence>ILDDIITRYPQERFLLVGNHRKYFNDFSRHHNVTLKESVTKTVLSQFHQQMKCLFFPSERDPCPNTVVEAILSGVPVCYNSNGGTKEIVKDCGLPLEQFDDLLGNCSSFHEKCAKRQDLYFASVAEKYLKLLKIYTSP</sequence>
<proteinExistence type="predicted"/>
<protein>
    <recommendedName>
        <fullName evidence="2">Glycosyl transferase family 1 domain-containing protein</fullName>
    </recommendedName>
</protein>
<evidence type="ECO:0008006" key="2">
    <source>
        <dbReference type="Google" id="ProtNLM"/>
    </source>
</evidence>
<name>A0A383A7B7_9ZZZZ</name>
<dbReference type="SUPFAM" id="SSF53756">
    <property type="entry name" value="UDP-Glycosyltransferase/glycogen phosphorylase"/>
    <property type="match status" value="1"/>
</dbReference>